<evidence type="ECO:0000259" key="1">
    <source>
        <dbReference type="Pfam" id="PF01323"/>
    </source>
</evidence>
<dbReference type="AlphaFoldDB" id="A0A160TN54"/>
<gene>
    <name evidence="2" type="ORF">MGWOODY_Smn1849</name>
</gene>
<dbReference type="InterPro" id="IPR036249">
    <property type="entry name" value="Thioredoxin-like_sf"/>
</dbReference>
<dbReference type="GO" id="GO:0016853">
    <property type="term" value="F:isomerase activity"/>
    <property type="evidence" value="ECO:0007669"/>
    <property type="project" value="UniProtKB-KW"/>
</dbReference>
<dbReference type="Pfam" id="PF01323">
    <property type="entry name" value="DSBA"/>
    <property type="match status" value="1"/>
</dbReference>
<feature type="domain" description="DSBA-like thioredoxin" evidence="1">
    <location>
        <begin position="6"/>
        <end position="206"/>
    </location>
</feature>
<dbReference type="GO" id="GO:0016491">
    <property type="term" value="F:oxidoreductase activity"/>
    <property type="evidence" value="ECO:0007669"/>
    <property type="project" value="InterPro"/>
</dbReference>
<accession>A0A160TN54</accession>
<protein>
    <submittedName>
        <fullName evidence="2">2-hydroxychromene-2-carboxylate isomerase</fullName>
    </submittedName>
</protein>
<reference evidence="2" key="1">
    <citation type="submission" date="2015-10" db="EMBL/GenBank/DDBJ databases">
        <authorList>
            <person name="Gilbert D.G."/>
        </authorList>
    </citation>
    <scope>NUCLEOTIDE SEQUENCE</scope>
</reference>
<dbReference type="InterPro" id="IPR001853">
    <property type="entry name" value="DSBA-like_thioredoxin_dom"/>
</dbReference>
<dbReference type="InterPro" id="IPR051924">
    <property type="entry name" value="GST_Kappa/NadH"/>
</dbReference>
<dbReference type="SUPFAM" id="SSF52833">
    <property type="entry name" value="Thioredoxin-like"/>
    <property type="match status" value="1"/>
</dbReference>
<sequence length="216" mass="24400">MTLTYDLYWSFRSPYSYLVTPRLVALERDHDVTANVRPVYPIAVRQPDFFTSNDPLWVSYFLRDIGRSAEFVGLPFRWASPDPVKMDMATRTYPKEQPFIHRLTHLGVAAAERGRGLAFLDEVSRLIWGGAVTDWHLGDHLAEAAGRAGLDLAEMDAAIAADPDHHVAVVETNQAAQRAGGHYGVPLMVFEGEPFFGQDRFDQLKWRMEQKGLAPR</sequence>
<dbReference type="Gene3D" id="3.40.30.10">
    <property type="entry name" value="Glutaredoxin"/>
    <property type="match status" value="1"/>
</dbReference>
<name>A0A160TN54_9ZZZZ</name>
<dbReference type="PANTHER" id="PTHR42943">
    <property type="entry name" value="GLUTATHIONE S-TRANSFERASE KAPPA"/>
    <property type="match status" value="1"/>
</dbReference>
<organism evidence="2">
    <name type="scientific">hydrothermal vent metagenome</name>
    <dbReference type="NCBI Taxonomy" id="652676"/>
    <lineage>
        <taxon>unclassified sequences</taxon>
        <taxon>metagenomes</taxon>
        <taxon>ecological metagenomes</taxon>
    </lineage>
</organism>
<dbReference type="PANTHER" id="PTHR42943:SF2">
    <property type="entry name" value="GLUTATHIONE S-TRANSFERASE KAPPA 1"/>
    <property type="match status" value="1"/>
</dbReference>
<proteinExistence type="predicted"/>
<evidence type="ECO:0000313" key="2">
    <source>
        <dbReference type="EMBL" id="CUS46880.1"/>
    </source>
</evidence>
<dbReference type="PIRSF" id="PIRSF006386">
    <property type="entry name" value="HCCAis_GSTk"/>
    <property type="match status" value="1"/>
</dbReference>
<dbReference type="EMBL" id="CZQE01000407">
    <property type="protein sequence ID" value="CUS46880.1"/>
    <property type="molecule type" value="Genomic_DNA"/>
</dbReference>
<dbReference type="InterPro" id="IPR014440">
    <property type="entry name" value="HCCAis_GSTk"/>
</dbReference>
<keyword evidence="2" id="KW-0413">Isomerase</keyword>